<feature type="non-terminal residue" evidence="2">
    <location>
        <position position="20"/>
    </location>
</feature>
<proteinExistence type="predicted"/>
<protein>
    <submittedName>
        <fullName evidence="2">Putative mitochondrial atp synthase f1, epsilon subunit</fullName>
    </submittedName>
</protein>
<sequence>RHSTTSRRPLKQLRSTRARN</sequence>
<dbReference type="VEuPathDB" id="ToxoDB:TGFOU_314820B"/>
<dbReference type="Proteomes" id="UP000028838">
    <property type="component" value="Unassembled WGS sequence"/>
</dbReference>
<gene>
    <name evidence="2" type="ORF">TGFOU_314820B</name>
</gene>
<dbReference type="EMBL" id="AEYH02000056">
    <property type="protein sequence ID" value="KFG56272.1"/>
    <property type="molecule type" value="Genomic_DNA"/>
</dbReference>
<accession>A0A086LI04</accession>
<evidence type="ECO:0000256" key="1">
    <source>
        <dbReference type="SAM" id="MobiDB-lite"/>
    </source>
</evidence>
<name>A0A086LI04_TOXGO</name>
<reference evidence="2 3" key="1">
    <citation type="submission" date="2014-07" db="EMBL/GenBank/DDBJ databases">
        <authorList>
            <person name="Sibley D."/>
            <person name="Venepally P."/>
            <person name="Karamycheva S."/>
            <person name="Hadjithomas M."/>
            <person name="Khan A."/>
            <person name="Brunk B."/>
            <person name="Roos D."/>
            <person name="Caler E."/>
            <person name="Lorenzi H."/>
        </authorList>
    </citation>
    <scope>NUCLEOTIDE SEQUENCE [LARGE SCALE GENOMIC DNA]</scope>
    <source>
        <strain evidence="2 3">FOU</strain>
    </source>
</reference>
<organism evidence="2 3">
    <name type="scientific">Toxoplasma gondii FOU</name>
    <dbReference type="NCBI Taxonomy" id="943167"/>
    <lineage>
        <taxon>Eukaryota</taxon>
        <taxon>Sar</taxon>
        <taxon>Alveolata</taxon>
        <taxon>Apicomplexa</taxon>
        <taxon>Conoidasida</taxon>
        <taxon>Coccidia</taxon>
        <taxon>Eucoccidiorida</taxon>
        <taxon>Eimeriorina</taxon>
        <taxon>Sarcocystidae</taxon>
        <taxon>Toxoplasma</taxon>
    </lineage>
</organism>
<feature type="non-terminal residue" evidence="2">
    <location>
        <position position="1"/>
    </location>
</feature>
<evidence type="ECO:0000313" key="2">
    <source>
        <dbReference type="EMBL" id="KFG56272.1"/>
    </source>
</evidence>
<evidence type="ECO:0000313" key="3">
    <source>
        <dbReference type="Proteomes" id="UP000028838"/>
    </source>
</evidence>
<dbReference type="AlphaFoldDB" id="A0A086LI04"/>
<comment type="caution">
    <text evidence="2">The sequence shown here is derived from an EMBL/GenBank/DDBJ whole genome shotgun (WGS) entry which is preliminary data.</text>
</comment>
<feature type="region of interest" description="Disordered" evidence="1">
    <location>
        <begin position="1"/>
        <end position="20"/>
    </location>
</feature>